<evidence type="ECO:0000256" key="1">
    <source>
        <dbReference type="SAM" id="MobiDB-lite"/>
    </source>
</evidence>
<keyword evidence="3" id="KW-1185">Reference proteome</keyword>
<evidence type="ECO:0000313" key="2">
    <source>
        <dbReference type="EMBL" id="THU90345.1"/>
    </source>
</evidence>
<gene>
    <name evidence="2" type="ORF">K435DRAFT_781271</name>
</gene>
<sequence>MGSSTVTGLRKSGSEASGSHALSDQPRRKIDSASIGFVWGYDNEDMDTSDSVWGTESTENTYLQSMGSYSSGRSLDCGYGMFHGDTDDGKAGNSTELQSRTTTSKTLPVNTKGGAHGAATLEKSIPVKDSRKVEPRAERDRNRRSRRRKTRNAAGKYNVGALQGNHEAV</sequence>
<dbReference type="AlphaFoldDB" id="A0A4V4HEA6"/>
<name>A0A4V4HEA6_DENBC</name>
<accession>A0A4V4HEA6</accession>
<protein>
    <submittedName>
        <fullName evidence="2">Uncharacterized protein</fullName>
    </submittedName>
</protein>
<reference evidence="2 3" key="1">
    <citation type="journal article" date="2019" name="Nat. Ecol. Evol.">
        <title>Megaphylogeny resolves global patterns of mushroom evolution.</title>
        <authorList>
            <person name="Varga T."/>
            <person name="Krizsan K."/>
            <person name="Foldi C."/>
            <person name="Dima B."/>
            <person name="Sanchez-Garcia M."/>
            <person name="Sanchez-Ramirez S."/>
            <person name="Szollosi G.J."/>
            <person name="Szarkandi J.G."/>
            <person name="Papp V."/>
            <person name="Albert L."/>
            <person name="Andreopoulos W."/>
            <person name="Angelini C."/>
            <person name="Antonin V."/>
            <person name="Barry K.W."/>
            <person name="Bougher N.L."/>
            <person name="Buchanan P."/>
            <person name="Buyck B."/>
            <person name="Bense V."/>
            <person name="Catcheside P."/>
            <person name="Chovatia M."/>
            <person name="Cooper J."/>
            <person name="Damon W."/>
            <person name="Desjardin D."/>
            <person name="Finy P."/>
            <person name="Geml J."/>
            <person name="Haridas S."/>
            <person name="Hughes K."/>
            <person name="Justo A."/>
            <person name="Karasinski D."/>
            <person name="Kautmanova I."/>
            <person name="Kiss B."/>
            <person name="Kocsube S."/>
            <person name="Kotiranta H."/>
            <person name="LaButti K.M."/>
            <person name="Lechner B.E."/>
            <person name="Liimatainen K."/>
            <person name="Lipzen A."/>
            <person name="Lukacs Z."/>
            <person name="Mihaltcheva S."/>
            <person name="Morgado L.N."/>
            <person name="Niskanen T."/>
            <person name="Noordeloos M.E."/>
            <person name="Ohm R.A."/>
            <person name="Ortiz-Santana B."/>
            <person name="Ovrebo C."/>
            <person name="Racz N."/>
            <person name="Riley R."/>
            <person name="Savchenko A."/>
            <person name="Shiryaev A."/>
            <person name="Soop K."/>
            <person name="Spirin V."/>
            <person name="Szebenyi C."/>
            <person name="Tomsovsky M."/>
            <person name="Tulloss R.E."/>
            <person name="Uehling J."/>
            <person name="Grigoriev I.V."/>
            <person name="Vagvolgyi C."/>
            <person name="Papp T."/>
            <person name="Martin F.M."/>
            <person name="Miettinen O."/>
            <person name="Hibbett D.S."/>
            <person name="Nagy L.G."/>
        </authorList>
    </citation>
    <scope>NUCLEOTIDE SEQUENCE [LARGE SCALE GENOMIC DNA]</scope>
    <source>
        <strain evidence="2 3">CBS 962.96</strain>
    </source>
</reference>
<proteinExistence type="predicted"/>
<feature type="compositionally biased region" description="Basic and acidic residues" evidence="1">
    <location>
        <begin position="125"/>
        <end position="141"/>
    </location>
</feature>
<dbReference type="Proteomes" id="UP000297245">
    <property type="component" value="Unassembled WGS sequence"/>
</dbReference>
<feature type="region of interest" description="Disordered" evidence="1">
    <location>
        <begin position="1"/>
        <end position="28"/>
    </location>
</feature>
<evidence type="ECO:0000313" key="3">
    <source>
        <dbReference type="Proteomes" id="UP000297245"/>
    </source>
</evidence>
<organism evidence="2 3">
    <name type="scientific">Dendrothele bispora (strain CBS 962.96)</name>
    <dbReference type="NCBI Taxonomy" id="1314807"/>
    <lineage>
        <taxon>Eukaryota</taxon>
        <taxon>Fungi</taxon>
        <taxon>Dikarya</taxon>
        <taxon>Basidiomycota</taxon>
        <taxon>Agaricomycotina</taxon>
        <taxon>Agaricomycetes</taxon>
        <taxon>Agaricomycetidae</taxon>
        <taxon>Agaricales</taxon>
        <taxon>Agaricales incertae sedis</taxon>
        <taxon>Dendrothele</taxon>
    </lineage>
</organism>
<feature type="compositionally biased region" description="Basic residues" evidence="1">
    <location>
        <begin position="142"/>
        <end position="151"/>
    </location>
</feature>
<dbReference type="EMBL" id="ML179337">
    <property type="protein sequence ID" value="THU90345.1"/>
    <property type="molecule type" value="Genomic_DNA"/>
</dbReference>
<feature type="region of interest" description="Disordered" evidence="1">
    <location>
        <begin position="84"/>
        <end position="169"/>
    </location>
</feature>
<feature type="compositionally biased region" description="Polar residues" evidence="1">
    <location>
        <begin position="92"/>
        <end position="109"/>
    </location>
</feature>